<evidence type="ECO:0000259" key="2">
    <source>
        <dbReference type="Pfam" id="PF13193"/>
    </source>
</evidence>
<dbReference type="RefSeq" id="WP_330137238.1">
    <property type="nucleotide sequence ID" value="NZ_JAUTXY010000029.1"/>
</dbReference>
<dbReference type="EMBL" id="JAUTXY010000029">
    <property type="protein sequence ID" value="MEE2062180.1"/>
    <property type="molecule type" value="Genomic_DNA"/>
</dbReference>
<accession>A0ABU7LKT2</accession>
<feature type="domain" description="AMP-binding enzyme C-terminal" evidence="2">
    <location>
        <begin position="421"/>
        <end position="498"/>
    </location>
</feature>
<keyword evidence="4" id="KW-1185">Reference proteome</keyword>
<dbReference type="PANTHER" id="PTHR43201">
    <property type="entry name" value="ACYL-COA SYNTHETASE"/>
    <property type="match status" value="1"/>
</dbReference>
<dbReference type="Pfam" id="PF13193">
    <property type="entry name" value="AMP-binding_C"/>
    <property type="match status" value="1"/>
</dbReference>
<name>A0ABU7LKT2_9NOCA</name>
<dbReference type="InterPro" id="IPR042099">
    <property type="entry name" value="ANL_N_sf"/>
</dbReference>
<dbReference type="InterPro" id="IPR025110">
    <property type="entry name" value="AMP-bd_C"/>
</dbReference>
<sequence length="510" mass="55342">MLTLVDAIRRNERLVPHREAIFDGSRRLTHGELADRAWRIAAGLRKLGVAPGDTVGVLAGNTVFSIETFLGIAAAGAAYVPYNWRWATEELAHGINETGAKVVLVGDGFDTAIADAQSGGELKAPITVVHEGDEFERVVAAEAGDRPSVPVSASDPACILFTGGTTGFSKGVVLSHTAILTNAINEIADCRIGARPNDRGLIVTPLFHSAALLCWFLPLYVTGNSSVLAHKFVEDEIAELVGRESITNMFLVPNMIRRMLKAGVFDTDGFRRNFKALHSGAGLLRMPDKLAVSELIPDVDLFFRYGLTEAGPMVSRLLPHDMLRPEIDGSIGTEYLLTEVQLRDLFEDKPSATGEIGEVCVRGPNVMTGYFGRPEATAEVLRDGWLRTGDLAVRDEQGYLFFRDRAKDMIKTGGENVYSSEIEQLLHTHPAVMEAAVIGVPSEEWDEEVRAVIAVRPGKSVTEPEIAGFLRQHLAGYKVPKLIALVGPDALPINPSGKIVKTNIRSAMGW</sequence>
<protein>
    <submittedName>
        <fullName evidence="3">AMP-binding protein</fullName>
    </submittedName>
</protein>
<dbReference type="Proteomes" id="UP001336020">
    <property type="component" value="Unassembled WGS sequence"/>
</dbReference>
<dbReference type="SUPFAM" id="SSF56801">
    <property type="entry name" value="Acetyl-CoA synthetase-like"/>
    <property type="match status" value="1"/>
</dbReference>
<feature type="domain" description="AMP-dependent synthetase/ligase" evidence="1">
    <location>
        <begin position="13"/>
        <end position="371"/>
    </location>
</feature>
<comment type="caution">
    <text evidence="3">The sequence shown here is derived from an EMBL/GenBank/DDBJ whole genome shotgun (WGS) entry which is preliminary data.</text>
</comment>
<dbReference type="InterPro" id="IPR020845">
    <property type="entry name" value="AMP-binding_CS"/>
</dbReference>
<dbReference type="PROSITE" id="PS00455">
    <property type="entry name" value="AMP_BINDING"/>
    <property type="match status" value="1"/>
</dbReference>
<dbReference type="PANTHER" id="PTHR43201:SF32">
    <property type="entry name" value="2-SUCCINYLBENZOATE--COA LIGASE, CHLOROPLASTIC_PEROXISOMAL"/>
    <property type="match status" value="1"/>
</dbReference>
<dbReference type="Pfam" id="PF00501">
    <property type="entry name" value="AMP-binding"/>
    <property type="match status" value="1"/>
</dbReference>
<dbReference type="Gene3D" id="3.40.50.12780">
    <property type="entry name" value="N-terminal domain of ligase-like"/>
    <property type="match status" value="1"/>
</dbReference>
<proteinExistence type="predicted"/>
<dbReference type="InterPro" id="IPR000873">
    <property type="entry name" value="AMP-dep_synth/lig_dom"/>
</dbReference>
<reference evidence="3 4" key="1">
    <citation type="submission" date="2023-07" db="EMBL/GenBank/DDBJ databases">
        <authorList>
            <person name="Girao M."/>
            <person name="Carvalho M.F."/>
        </authorList>
    </citation>
    <scope>NUCLEOTIDE SEQUENCE [LARGE SCALE GENOMIC DNA]</scope>
    <source>
        <strain evidence="3 4">YIM65754</strain>
    </source>
</reference>
<gene>
    <name evidence="3" type="ORF">Q7514_32115</name>
</gene>
<organism evidence="3 4">
    <name type="scientific">Rhodococcus artemisiae</name>
    <dbReference type="NCBI Taxonomy" id="714159"/>
    <lineage>
        <taxon>Bacteria</taxon>
        <taxon>Bacillati</taxon>
        <taxon>Actinomycetota</taxon>
        <taxon>Actinomycetes</taxon>
        <taxon>Mycobacteriales</taxon>
        <taxon>Nocardiaceae</taxon>
        <taxon>Rhodococcus</taxon>
    </lineage>
</organism>
<dbReference type="Gene3D" id="3.30.300.30">
    <property type="match status" value="1"/>
</dbReference>
<dbReference type="InterPro" id="IPR045851">
    <property type="entry name" value="AMP-bd_C_sf"/>
</dbReference>
<evidence type="ECO:0000313" key="3">
    <source>
        <dbReference type="EMBL" id="MEE2062180.1"/>
    </source>
</evidence>
<evidence type="ECO:0000313" key="4">
    <source>
        <dbReference type="Proteomes" id="UP001336020"/>
    </source>
</evidence>
<evidence type="ECO:0000259" key="1">
    <source>
        <dbReference type="Pfam" id="PF00501"/>
    </source>
</evidence>